<dbReference type="RefSeq" id="WP_353715393.1">
    <property type="nucleotide sequence ID" value="NZ_CP159307.1"/>
</dbReference>
<dbReference type="GO" id="GO:0005737">
    <property type="term" value="C:cytoplasm"/>
    <property type="evidence" value="ECO:0007669"/>
    <property type="project" value="UniProtKB-SubCell"/>
</dbReference>
<dbReference type="InterPro" id="IPR013785">
    <property type="entry name" value="Aldolase_TIM"/>
</dbReference>
<dbReference type="GO" id="GO:0000105">
    <property type="term" value="P:L-histidine biosynthetic process"/>
    <property type="evidence" value="ECO:0007669"/>
    <property type="project" value="UniProtKB-UniRule"/>
</dbReference>
<evidence type="ECO:0000256" key="9">
    <source>
        <dbReference type="ARBA" id="ARBA00023102"/>
    </source>
</evidence>
<dbReference type="InterPro" id="IPR044524">
    <property type="entry name" value="Isoase_HisA-like"/>
</dbReference>
<evidence type="ECO:0000313" key="15">
    <source>
        <dbReference type="EMBL" id="XCH34215.1"/>
    </source>
</evidence>
<evidence type="ECO:0000256" key="11">
    <source>
        <dbReference type="ARBA" id="ARBA00030547"/>
    </source>
</evidence>
<dbReference type="InterPro" id="IPR023016">
    <property type="entry name" value="HisA/PriA"/>
</dbReference>
<evidence type="ECO:0000256" key="1">
    <source>
        <dbReference type="ARBA" id="ARBA00000901"/>
    </source>
</evidence>
<evidence type="ECO:0000256" key="3">
    <source>
        <dbReference type="ARBA" id="ARBA00005133"/>
    </source>
</evidence>
<evidence type="ECO:0000256" key="7">
    <source>
        <dbReference type="ARBA" id="ARBA00022490"/>
    </source>
</evidence>
<evidence type="ECO:0000256" key="14">
    <source>
        <dbReference type="RuleBase" id="RU003658"/>
    </source>
</evidence>
<feature type="active site" description="Proton acceptor" evidence="12">
    <location>
        <position position="8"/>
    </location>
</feature>
<keyword evidence="9 12" id="KW-0368">Histidine biosynthesis</keyword>
<reference evidence="15" key="1">
    <citation type="submission" date="2024-06" db="EMBL/GenBank/DDBJ databases">
        <title>A Novel Isolate, Dehalogenimonas sp. Strain 4OHTPN, Dechlorinates Aromatic 4 Hydroxy chlorothalonil by a Novel Reductive Dehalogenase.</title>
        <authorList>
            <person name="Liu G."/>
        </authorList>
    </citation>
    <scope>NUCLEOTIDE SEQUENCE</scope>
    <source>
        <strain evidence="15">4OHTPN</strain>
    </source>
</reference>
<name>A0AAU8GBX9_9CHLR</name>
<gene>
    <name evidence="12 15" type="primary">hisA</name>
    <name evidence="15" type="ORF">ABV300_00525</name>
</gene>
<dbReference type="GO" id="GO:0000162">
    <property type="term" value="P:L-tryptophan biosynthetic process"/>
    <property type="evidence" value="ECO:0007669"/>
    <property type="project" value="TreeGrafter"/>
</dbReference>
<evidence type="ECO:0000256" key="6">
    <source>
        <dbReference type="ARBA" id="ARBA00018464"/>
    </source>
</evidence>
<dbReference type="Pfam" id="PF00977">
    <property type="entry name" value="His_biosynth"/>
    <property type="match status" value="1"/>
</dbReference>
<evidence type="ECO:0000256" key="5">
    <source>
        <dbReference type="ARBA" id="ARBA00012550"/>
    </source>
</evidence>
<comment type="similarity">
    <text evidence="4 12 13">Belongs to the HisA/HisF family.</text>
</comment>
<evidence type="ECO:0000256" key="10">
    <source>
        <dbReference type="ARBA" id="ARBA00023235"/>
    </source>
</evidence>
<evidence type="ECO:0000256" key="13">
    <source>
        <dbReference type="RuleBase" id="RU003657"/>
    </source>
</evidence>
<keyword evidence="10 12" id="KW-0413">Isomerase</keyword>
<evidence type="ECO:0000256" key="12">
    <source>
        <dbReference type="HAMAP-Rule" id="MF_01014"/>
    </source>
</evidence>
<dbReference type="HAMAP" id="MF_01014">
    <property type="entry name" value="HisA"/>
    <property type="match status" value="1"/>
</dbReference>
<comment type="catalytic activity">
    <reaction evidence="1 12 14">
        <text>1-(5-phospho-beta-D-ribosyl)-5-[(5-phospho-beta-D-ribosylamino)methylideneamino]imidazole-4-carboxamide = 5-[(5-phospho-1-deoxy-D-ribulos-1-ylimino)methylamino]-1-(5-phospho-beta-D-ribosyl)imidazole-4-carboxamide</text>
        <dbReference type="Rhea" id="RHEA:15469"/>
        <dbReference type="ChEBI" id="CHEBI:58435"/>
        <dbReference type="ChEBI" id="CHEBI:58525"/>
        <dbReference type="EC" id="5.3.1.16"/>
    </reaction>
</comment>
<evidence type="ECO:0000256" key="4">
    <source>
        <dbReference type="ARBA" id="ARBA00009667"/>
    </source>
</evidence>
<dbReference type="GO" id="GO:0003949">
    <property type="term" value="F:1-(5-phosphoribosyl)-5-[(5-phosphoribosylamino)methylideneamino]imidazole-4-carboxamide isomerase activity"/>
    <property type="evidence" value="ECO:0007669"/>
    <property type="project" value="UniProtKB-UniRule"/>
</dbReference>
<dbReference type="Gene3D" id="3.20.20.70">
    <property type="entry name" value="Aldolase class I"/>
    <property type="match status" value="1"/>
</dbReference>
<comment type="subcellular location">
    <subcellularLocation>
        <location evidence="2 12 14">Cytoplasm</location>
    </subcellularLocation>
</comment>
<dbReference type="PANTHER" id="PTHR43090:SF2">
    <property type="entry name" value="1-(5-PHOSPHORIBOSYL)-5-[(5-PHOSPHORIBOSYLAMINO)METHYLIDENEAMINO] IMIDAZOLE-4-CARBOXAMIDE ISOMERASE"/>
    <property type="match status" value="1"/>
</dbReference>
<dbReference type="SUPFAM" id="SSF51366">
    <property type="entry name" value="Ribulose-phoshate binding barrel"/>
    <property type="match status" value="1"/>
</dbReference>
<comment type="pathway">
    <text evidence="3 12 14">Amino-acid biosynthesis; L-histidine biosynthesis; L-histidine from 5-phospho-alpha-D-ribose 1-diphosphate: step 4/9.</text>
</comment>
<dbReference type="InterPro" id="IPR006062">
    <property type="entry name" value="His_biosynth"/>
</dbReference>
<proteinExistence type="inferred from homology"/>
<dbReference type="FunFam" id="3.20.20.70:FF:000009">
    <property type="entry name" value="1-(5-phosphoribosyl)-5-[(5-phosphoribosylamino)methylideneamino] imidazole-4-carboxamide isomerase"/>
    <property type="match status" value="1"/>
</dbReference>
<evidence type="ECO:0000256" key="8">
    <source>
        <dbReference type="ARBA" id="ARBA00022605"/>
    </source>
</evidence>
<dbReference type="CDD" id="cd04732">
    <property type="entry name" value="HisA"/>
    <property type="match status" value="1"/>
</dbReference>
<dbReference type="InterPro" id="IPR011060">
    <property type="entry name" value="RibuloseP-bd_barrel"/>
</dbReference>
<dbReference type="NCBIfam" id="TIGR00007">
    <property type="entry name" value="1-(5-phosphoribosyl)-5-[(5-phosphoribosylamino)methylideneamino]imidazole-4-carboxamide isomerase"/>
    <property type="match status" value="1"/>
</dbReference>
<dbReference type="EMBL" id="CP159307">
    <property type="protein sequence ID" value="XCH34215.1"/>
    <property type="molecule type" value="Genomic_DNA"/>
</dbReference>
<dbReference type="AlphaFoldDB" id="A0AAU8GBX9"/>
<organism evidence="15">
    <name type="scientific">Dehalogenimonas sp. 4OHTPN</name>
    <dbReference type="NCBI Taxonomy" id="3166643"/>
    <lineage>
        <taxon>Bacteria</taxon>
        <taxon>Bacillati</taxon>
        <taxon>Chloroflexota</taxon>
        <taxon>Dehalococcoidia</taxon>
        <taxon>Dehalococcoidales</taxon>
        <taxon>Dehalococcoidaceae</taxon>
        <taxon>Dehalogenimonas</taxon>
    </lineage>
</organism>
<keyword evidence="7 12" id="KW-0963">Cytoplasm</keyword>
<keyword evidence="8 12" id="KW-0028">Amino-acid biosynthesis</keyword>
<dbReference type="NCBIfam" id="NF010112">
    <property type="entry name" value="PRK13585.1"/>
    <property type="match status" value="1"/>
</dbReference>
<dbReference type="InterPro" id="IPR006063">
    <property type="entry name" value="HisA_bact_arch"/>
</dbReference>
<protein>
    <recommendedName>
        <fullName evidence="6 12">1-(5-phosphoribosyl)-5-[(5-phosphoribosylamino)methylideneamino] imidazole-4-carboxamide isomerase</fullName>
        <ecNumber evidence="5 12">5.3.1.16</ecNumber>
    </recommendedName>
    <alternativeName>
        <fullName evidence="11 12">Phosphoribosylformimino-5-aminoimidazole carboxamide ribotide isomerase</fullName>
    </alternativeName>
</protein>
<dbReference type="EC" id="5.3.1.16" evidence="5 12"/>
<feature type="active site" description="Proton donor" evidence="12">
    <location>
        <position position="129"/>
    </location>
</feature>
<evidence type="ECO:0000256" key="2">
    <source>
        <dbReference type="ARBA" id="ARBA00004496"/>
    </source>
</evidence>
<dbReference type="PANTHER" id="PTHR43090">
    <property type="entry name" value="1-(5-PHOSPHORIBOSYL)-5-[(5-PHOSPHORIBOSYLAMINO)METHYLIDENEAMINO] IMIDAZOLE-4-CARBOXAMIDE ISOMERASE"/>
    <property type="match status" value="1"/>
</dbReference>
<accession>A0AAU8GBX9</accession>
<sequence>MDIIPAIDIRGGRCVRLVQGDYNRETVYSDNPVEMALKWQSMGAPRLHVVDLDGAASGEMINMDVISQIVTAVSVPVQLGGGIRDIESIKKLLSAGIDRVIIGTAAVENPDLVKEACAKYNESVIVSLDARDGKMAVKGWQEDTDLPVLQFARQMMALGVRRFVFTDISRDGMLTEPNFTALYDLIDALRIPVIASGGIASISHLKILKLIGASGAILGKSLYAGTINLRQALYAAA</sequence>